<dbReference type="InterPro" id="IPR052728">
    <property type="entry name" value="O2_lipid_transport_reg"/>
</dbReference>
<organism evidence="4">
    <name type="scientific">Loa loa</name>
    <name type="common">Eye worm</name>
    <name type="synonym">Filaria loa</name>
    <dbReference type="NCBI Taxonomy" id="7209"/>
    <lineage>
        <taxon>Eukaryota</taxon>
        <taxon>Metazoa</taxon>
        <taxon>Ecdysozoa</taxon>
        <taxon>Nematoda</taxon>
        <taxon>Chromadorea</taxon>
        <taxon>Rhabditida</taxon>
        <taxon>Spirurina</taxon>
        <taxon>Spiruromorpha</taxon>
        <taxon>Filarioidea</taxon>
        <taxon>Onchocercidae</taxon>
        <taxon>Loa</taxon>
    </lineage>
</organism>
<feature type="transmembrane region" description="Helical" evidence="1">
    <location>
        <begin position="633"/>
        <end position="657"/>
    </location>
</feature>
<feature type="transmembrane region" description="Helical" evidence="1">
    <location>
        <begin position="526"/>
        <end position="549"/>
    </location>
</feature>
<feature type="domain" description="Nose resistant-to-fluoxetine protein N-terminal" evidence="3">
    <location>
        <begin position="104"/>
        <end position="222"/>
    </location>
</feature>
<name>A0A1S0U9J8_LOALO</name>
<dbReference type="RefSeq" id="XP_020303909.1">
    <property type="nucleotide sequence ID" value="XM_020445657.1"/>
</dbReference>
<evidence type="ECO:0000313" key="4">
    <source>
        <dbReference type="EMBL" id="EFO27349.2"/>
    </source>
</evidence>
<keyword evidence="1" id="KW-0812">Transmembrane</keyword>
<dbReference type="SMART" id="SM00703">
    <property type="entry name" value="NRF"/>
    <property type="match status" value="1"/>
</dbReference>
<feature type="transmembrane region" description="Helical" evidence="1">
    <location>
        <begin position="280"/>
        <end position="302"/>
    </location>
</feature>
<dbReference type="OMA" id="WWKNILF"/>
<feature type="transmembrane region" description="Helical" evidence="1">
    <location>
        <begin position="447"/>
        <end position="465"/>
    </location>
</feature>
<keyword evidence="1" id="KW-0472">Membrane</keyword>
<proteinExistence type="predicted"/>
<evidence type="ECO:0000259" key="3">
    <source>
        <dbReference type="SMART" id="SM00703"/>
    </source>
</evidence>
<keyword evidence="1" id="KW-1133">Transmembrane helix</keyword>
<dbReference type="Pfam" id="PF20146">
    <property type="entry name" value="NRF"/>
    <property type="match status" value="1"/>
</dbReference>
<evidence type="ECO:0000256" key="2">
    <source>
        <dbReference type="SAM" id="SignalP"/>
    </source>
</evidence>
<dbReference type="KEGG" id="loa:LOAG_01141"/>
<feature type="signal peptide" evidence="2">
    <location>
        <begin position="1"/>
        <end position="27"/>
    </location>
</feature>
<evidence type="ECO:0000256" key="1">
    <source>
        <dbReference type="SAM" id="Phobius"/>
    </source>
</evidence>
<sequence length="696" mass="80069">MKLCSHLSLLSLLLLTLIISIIPICQSCLLCYFRLPTRPKSIDYLWPTVLDDINFPETAAEMCEVTQRLPFTTNCRNGLAKIFCSLSNFLDYNWQECNLESVGYEECMDCARNKTNIIRQTSWVITWLDSLGKMPPAVSEGNYYWLGDYEQCSVLRQTNAFDGRYCRILLEIPDAETYRYCPQSNTLNIHLGLCAPSMCTPQEITQLAQMVTPYATSAECETPLDWPLSSRVFLIAFVFWLCLLFTGTLIDAIAQCLSIPRNGNIALSTKRSHNYHSIQGLEVITVSVIVTANCFIYILPYIENVLFSYESVYSWQLHPLNNFTYHIDGLIAVDTLLTSLLVRHMLETTNDIKKLYFNRLLHVLPVFAFTILFMTFLYERLSSGPIWMHNDLIRRCKDSWWKNILFINNFFSSHQTCLDGGYLYSLTMQFFLLLLPMLYISKRYYTAMLAVAVSSFFASIIYTFYEMSTMKMSPTLLLTANPIPPEIYNAYTDLLYTKPWARAPAFLIGFLFSFLFTDQPSISNSLLWLAPFLLLFFGIFVIFGLYPYAIGNLISQIFLSTYSALHRPLWAFVICSMVYLRYRNRNIGKLLKFLEWRIFSPFAKNIFVVFLISEPVSLYLFSSLHRPLHATVWSLLNIATGTIILSNFVAFLLDILISMPIQNIVFELLKDENSDTSIYTGGIHSSLISDIEKGIK</sequence>
<feature type="transmembrane region" description="Helical" evidence="1">
    <location>
        <begin position="421"/>
        <end position="440"/>
    </location>
</feature>
<keyword evidence="2" id="KW-0732">Signal</keyword>
<feature type="chain" id="PRO_5010287279" description="Nose resistant-to-fluoxetine protein N-terminal domain-containing protein" evidence="2">
    <location>
        <begin position="28"/>
        <end position="696"/>
    </location>
</feature>
<feature type="transmembrane region" description="Helical" evidence="1">
    <location>
        <begin position="602"/>
        <end position="621"/>
    </location>
</feature>
<gene>
    <name evidence="4" type="ORF">LOAG_01141</name>
</gene>
<feature type="transmembrane region" description="Helical" evidence="1">
    <location>
        <begin position="355"/>
        <end position="378"/>
    </location>
</feature>
<feature type="transmembrane region" description="Helical" evidence="1">
    <location>
        <begin position="500"/>
        <end position="517"/>
    </location>
</feature>
<protein>
    <recommendedName>
        <fullName evidence="3">Nose resistant-to-fluoxetine protein N-terminal domain-containing protein</fullName>
    </recommendedName>
</protein>
<dbReference type="EMBL" id="JH712161">
    <property type="protein sequence ID" value="EFO27349.2"/>
    <property type="molecule type" value="Genomic_DNA"/>
</dbReference>
<dbReference type="PANTHER" id="PTHR11161">
    <property type="entry name" value="O-ACYLTRANSFERASE"/>
    <property type="match status" value="1"/>
</dbReference>
<dbReference type="CTD" id="9938513"/>
<dbReference type="PANTHER" id="PTHR11161:SF14">
    <property type="entry name" value="NOSE RESISTANT-TO-FLUOXETINE PROTEIN N-TERMINAL DOMAIN-CONTAINING PROTEIN"/>
    <property type="match status" value="1"/>
</dbReference>
<accession>A0A1S0U9J8</accession>
<dbReference type="GeneID" id="9938513"/>
<feature type="transmembrane region" description="Helical" evidence="1">
    <location>
        <begin position="564"/>
        <end position="582"/>
    </location>
</feature>
<dbReference type="AlphaFoldDB" id="A0A1S0U9J8"/>
<dbReference type="InParanoid" id="A0A1S0U9J8"/>
<dbReference type="InterPro" id="IPR006621">
    <property type="entry name" value="Nose-resist-to-fluoxetine_N"/>
</dbReference>
<reference evidence="4" key="1">
    <citation type="submission" date="2012-04" db="EMBL/GenBank/DDBJ databases">
        <title>The Genome Sequence of Loa loa.</title>
        <authorList>
            <consortium name="The Broad Institute Genome Sequencing Platform"/>
            <consortium name="Broad Institute Genome Sequencing Center for Infectious Disease"/>
            <person name="Nutman T.B."/>
            <person name="Fink D.L."/>
            <person name="Russ C."/>
            <person name="Young S."/>
            <person name="Zeng Q."/>
            <person name="Gargeya S."/>
            <person name="Alvarado L."/>
            <person name="Berlin A."/>
            <person name="Chapman S.B."/>
            <person name="Chen Z."/>
            <person name="Freedman E."/>
            <person name="Gellesch M."/>
            <person name="Goldberg J."/>
            <person name="Griggs A."/>
            <person name="Gujja S."/>
            <person name="Heilman E.R."/>
            <person name="Heiman D."/>
            <person name="Howarth C."/>
            <person name="Mehta T."/>
            <person name="Neiman D."/>
            <person name="Pearson M."/>
            <person name="Roberts A."/>
            <person name="Saif S."/>
            <person name="Shea T."/>
            <person name="Shenoy N."/>
            <person name="Sisk P."/>
            <person name="Stolte C."/>
            <person name="Sykes S."/>
            <person name="White J."/>
            <person name="Yandava C."/>
            <person name="Haas B."/>
            <person name="Henn M.R."/>
            <person name="Nusbaum C."/>
            <person name="Birren B."/>
        </authorList>
    </citation>
    <scope>NUCLEOTIDE SEQUENCE [LARGE SCALE GENOMIC DNA]</scope>
</reference>
<dbReference type="OrthoDB" id="207378at2759"/>
<feature type="transmembrane region" description="Helical" evidence="1">
    <location>
        <begin position="232"/>
        <end position="259"/>
    </location>
</feature>
<feature type="transmembrane region" description="Helical" evidence="1">
    <location>
        <begin position="322"/>
        <end position="343"/>
    </location>
</feature>